<dbReference type="SUPFAM" id="SSF55729">
    <property type="entry name" value="Acyl-CoA N-acyltransferases (Nat)"/>
    <property type="match status" value="1"/>
</dbReference>
<dbReference type="PROSITE" id="PS51186">
    <property type="entry name" value="GNAT"/>
    <property type="match status" value="1"/>
</dbReference>
<proteinExistence type="predicted"/>
<keyword evidence="2" id="KW-0012">Acyltransferase</keyword>
<dbReference type="Gene3D" id="3.40.630.30">
    <property type="match status" value="1"/>
</dbReference>
<dbReference type="GO" id="GO:0016747">
    <property type="term" value="F:acyltransferase activity, transferring groups other than amino-acyl groups"/>
    <property type="evidence" value="ECO:0007669"/>
    <property type="project" value="InterPro"/>
</dbReference>
<keyword evidence="1 4" id="KW-0808">Transferase</keyword>
<feature type="domain" description="N-acetyltransferase" evidence="3">
    <location>
        <begin position="1"/>
        <end position="166"/>
    </location>
</feature>
<dbReference type="CDD" id="cd04301">
    <property type="entry name" value="NAT_SF"/>
    <property type="match status" value="1"/>
</dbReference>
<dbReference type="STRING" id="574376.BAMA_20550"/>
<sequence>MIRMLNKQDAENYWELRLQALQTNPEAFATTYEEAIKRENPIEATARNLDSESSYTFGTFNEDNQLIGVVTLVLSNLQVFKHKGSIMAMYVNPSQRGNGYAKQLLQAVIEYGKELELEQLHLTVVSTNDAAKKLYSSLDFCTYGLEKRALKFGDVYSDEEHMVKFL</sequence>
<protein>
    <submittedName>
        <fullName evidence="4">Acetyltransferase</fullName>
    </submittedName>
</protein>
<dbReference type="RefSeq" id="WP_034638470.1">
    <property type="nucleotide sequence ID" value="NZ_CBCSJC010000015.1"/>
</dbReference>
<dbReference type="AlphaFoldDB" id="A0A073JXB4"/>
<gene>
    <name evidence="4" type="ORF">BAMA_20550</name>
</gene>
<keyword evidence="5" id="KW-1185">Reference proteome</keyword>
<dbReference type="InterPro" id="IPR000182">
    <property type="entry name" value="GNAT_dom"/>
</dbReference>
<evidence type="ECO:0000256" key="2">
    <source>
        <dbReference type="ARBA" id="ARBA00023315"/>
    </source>
</evidence>
<organism evidence="4 5">
    <name type="scientific">Bacillus manliponensis</name>
    <dbReference type="NCBI Taxonomy" id="574376"/>
    <lineage>
        <taxon>Bacteria</taxon>
        <taxon>Bacillati</taxon>
        <taxon>Bacillota</taxon>
        <taxon>Bacilli</taxon>
        <taxon>Bacillales</taxon>
        <taxon>Bacillaceae</taxon>
        <taxon>Bacillus</taxon>
        <taxon>Bacillus cereus group</taxon>
    </lineage>
</organism>
<evidence type="ECO:0000259" key="3">
    <source>
        <dbReference type="PROSITE" id="PS51186"/>
    </source>
</evidence>
<dbReference type="EMBL" id="JOTN01000006">
    <property type="protein sequence ID" value="KEK19654.1"/>
    <property type="molecule type" value="Genomic_DNA"/>
</dbReference>
<dbReference type="Pfam" id="PF00583">
    <property type="entry name" value="Acetyltransf_1"/>
    <property type="match status" value="1"/>
</dbReference>
<accession>A0A073JXB4</accession>
<evidence type="ECO:0000256" key="1">
    <source>
        <dbReference type="ARBA" id="ARBA00022679"/>
    </source>
</evidence>
<dbReference type="InterPro" id="IPR050680">
    <property type="entry name" value="YpeA/RimI_acetyltransf"/>
</dbReference>
<dbReference type="InterPro" id="IPR016181">
    <property type="entry name" value="Acyl_CoA_acyltransferase"/>
</dbReference>
<evidence type="ECO:0000313" key="4">
    <source>
        <dbReference type="EMBL" id="KEK19654.1"/>
    </source>
</evidence>
<name>A0A073JXB4_9BACI</name>
<reference evidence="4 5" key="1">
    <citation type="submission" date="2014-06" db="EMBL/GenBank/DDBJ databases">
        <title>Draft genome sequence of Bacillus manliponensis JCM 15802 (MCCC 1A00708).</title>
        <authorList>
            <person name="Lai Q."/>
            <person name="Liu Y."/>
            <person name="Shao Z."/>
        </authorList>
    </citation>
    <scope>NUCLEOTIDE SEQUENCE [LARGE SCALE GENOMIC DNA]</scope>
    <source>
        <strain evidence="4 5">JCM 15802</strain>
    </source>
</reference>
<evidence type="ECO:0000313" key="5">
    <source>
        <dbReference type="Proteomes" id="UP000027822"/>
    </source>
</evidence>
<dbReference type="eggNOG" id="COG0456">
    <property type="taxonomic scope" value="Bacteria"/>
</dbReference>
<dbReference type="OrthoDB" id="9799092at2"/>
<dbReference type="Proteomes" id="UP000027822">
    <property type="component" value="Unassembled WGS sequence"/>
</dbReference>
<dbReference type="PANTHER" id="PTHR43420">
    <property type="entry name" value="ACETYLTRANSFERASE"/>
    <property type="match status" value="1"/>
</dbReference>
<comment type="caution">
    <text evidence="4">The sequence shown here is derived from an EMBL/GenBank/DDBJ whole genome shotgun (WGS) entry which is preliminary data.</text>
</comment>